<dbReference type="Pfam" id="PF05065">
    <property type="entry name" value="Phage_capsid"/>
    <property type="match status" value="1"/>
</dbReference>
<feature type="coiled-coil region" evidence="2">
    <location>
        <begin position="5"/>
        <end position="64"/>
    </location>
</feature>
<dbReference type="InterPro" id="IPR024455">
    <property type="entry name" value="Phage_capsid"/>
</dbReference>
<dbReference type="RefSeq" id="WP_232593486.1">
    <property type="nucleotide sequence ID" value="NZ_BSPD01000087.1"/>
</dbReference>
<dbReference type="SUPFAM" id="SSF56563">
    <property type="entry name" value="Major capsid protein gp5"/>
    <property type="match status" value="1"/>
</dbReference>
<keyword evidence="5" id="KW-1185">Reference proteome</keyword>
<organism evidence="4 5">
    <name type="scientific">Marinibactrum halimedae</name>
    <dbReference type="NCBI Taxonomy" id="1444977"/>
    <lineage>
        <taxon>Bacteria</taxon>
        <taxon>Pseudomonadati</taxon>
        <taxon>Pseudomonadota</taxon>
        <taxon>Gammaproteobacteria</taxon>
        <taxon>Cellvibrionales</taxon>
        <taxon>Cellvibrionaceae</taxon>
        <taxon>Marinibactrum</taxon>
    </lineage>
</organism>
<gene>
    <name evidence="4" type="ORF">GCM10007877_34600</name>
</gene>
<proteinExistence type="predicted"/>
<accession>A0AA37WQ66</accession>
<reference evidence="4 5" key="1">
    <citation type="journal article" date="2014" name="Int. J. Syst. Evol. Microbiol.">
        <title>Complete genome sequence of Corynebacterium casei LMG S-19264T (=DSM 44701T), isolated from a smear-ripened cheese.</title>
        <authorList>
            <consortium name="US DOE Joint Genome Institute (JGI-PGF)"/>
            <person name="Walter F."/>
            <person name="Albersmeier A."/>
            <person name="Kalinowski J."/>
            <person name="Ruckert C."/>
        </authorList>
    </citation>
    <scope>NUCLEOTIDE SEQUENCE [LARGE SCALE GENOMIC DNA]</scope>
    <source>
        <strain evidence="4 5">NBRC 110095</strain>
    </source>
</reference>
<evidence type="ECO:0000256" key="2">
    <source>
        <dbReference type="SAM" id="Coils"/>
    </source>
</evidence>
<dbReference type="EMBL" id="BSPD01000087">
    <property type="protein sequence ID" value="GLS27741.1"/>
    <property type="molecule type" value="Genomic_DNA"/>
</dbReference>
<dbReference type="Proteomes" id="UP001156870">
    <property type="component" value="Unassembled WGS sequence"/>
</dbReference>
<dbReference type="InterPro" id="IPR054612">
    <property type="entry name" value="Phage_capsid-like_C"/>
</dbReference>
<name>A0AA37WQ66_9GAMM</name>
<evidence type="ECO:0000256" key="1">
    <source>
        <dbReference type="ARBA" id="ARBA00004328"/>
    </source>
</evidence>
<feature type="domain" description="Phage capsid-like C-terminal" evidence="3">
    <location>
        <begin position="118"/>
        <end position="376"/>
    </location>
</feature>
<comment type="subcellular location">
    <subcellularLocation>
        <location evidence="1">Virion</location>
    </subcellularLocation>
</comment>
<dbReference type="NCBIfam" id="TIGR01554">
    <property type="entry name" value="major_cap_HK97"/>
    <property type="match status" value="1"/>
</dbReference>
<dbReference type="Gene3D" id="3.30.2320.10">
    <property type="entry name" value="hypothetical protein PF0899 domain"/>
    <property type="match status" value="1"/>
</dbReference>
<comment type="caution">
    <text evidence="4">The sequence shown here is derived from an EMBL/GenBank/DDBJ whole genome shotgun (WGS) entry which is preliminary data.</text>
</comment>
<evidence type="ECO:0000313" key="4">
    <source>
        <dbReference type="EMBL" id="GLS27741.1"/>
    </source>
</evidence>
<sequence length="387" mass="42045">MPFTADDVQNELKHIQNKLSESIQAVNEEVKKHGEIGTKNKEALNTLEEKIKEATARVLELEQAGTSQSDVDNAIKSVGAEFTDSQAYTDFSAGNTTKATFAAENNAVTNDEAATYTDRRSGVLGLAMRKLRVLDVLPKGSTSSNSIEYTREVLWDNKAAETAEGPGAAYPESSIQFETTTVPVRNIGHFIYVSKQMLEDNQAIASYIDGRLRYGVEYRKDLQALRGNGTGQNLKGIFSSGSFTNATNAGQNIYETVRRAMAQVELADYSATAIILNPSDCADMDLLTGNDEHFISTNPRAQNVKTLWGLPVVETNAMPAGRFLTGAFDMASQWTERRGVVVEMSDADGDNFTKDMVTIKATARAALEIYRPISLVGGDITAAPSTP</sequence>
<dbReference type="AlphaFoldDB" id="A0AA37WQ66"/>
<keyword evidence="2" id="KW-0175">Coiled coil</keyword>
<protein>
    <recommendedName>
        <fullName evidence="3">Phage capsid-like C-terminal domain-containing protein</fullName>
    </recommendedName>
</protein>
<evidence type="ECO:0000259" key="3">
    <source>
        <dbReference type="Pfam" id="PF05065"/>
    </source>
</evidence>
<evidence type="ECO:0000313" key="5">
    <source>
        <dbReference type="Proteomes" id="UP001156870"/>
    </source>
</evidence>
<dbReference type="Gene3D" id="3.30.2400.10">
    <property type="entry name" value="Major capsid protein gp5"/>
    <property type="match status" value="1"/>
</dbReference>